<dbReference type="Gene3D" id="2.40.50.220">
    <property type="entry name" value="EutN/Ccml"/>
    <property type="match status" value="1"/>
</dbReference>
<dbReference type="PANTHER" id="PTHR36539">
    <property type="entry name" value="ETHANOLAMINE UTILIZATION PROTEIN EUTN"/>
    <property type="match status" value="1"/>
</dbReference>
<dbReference type="PROSITE" id="PS51932">
    <property type="entry name" value="BMV"/>
    <property type="match status" value="1"/>
</dbReference>
<dbReference type="InterPro" id="IPR004992">
    <property type="entry name" value="EutN_CcmL"/>
</dbReference>
<keyword evidence="2" id="KW-1282">Carboxysome</keyword>
<evidence type="ECO:0000256" key="1">
    <source>
        <dbReference type="ARBA" id="ARBA00023587"/>
    </source>
</evidence>
<accession>A0A174LCR7</accession>
<sequence>MQLAIVKGTVVSTNKAETLTGLKLLIVKPIDIETWEEKGAPMVAIDAVGAGEGEVVMLVSGSSSRQTQLTVNKPTDLTIAAIIDSVDIGGKRVFEKFVSGES</sequence>
<dbReference type="Proteomes" id="UP000196386">
    <property type="component" value="Unassembled WGS sequence"/>
</dbReference>
<dbReference type="AlphaFoldDB" id="A0A174LCR7"/>
<evidence type="ECO:0000313" key="6">
    <source>
        <dbReference type="Proteomes" id="UP000095765"/>
    </source>
</evidence>
<reference evidence="5" key="3">
    <citation type="journal article" date="2018" name="BMC Genomics">
        <title>Whole genome sequencing and function prediction of 133 gut anaerobes isolated from chicken caecum in pure cultures.</title>
        <authorList>
            <person name="Medvecky M."/>
            <person name="Cejkova D."/>
            <person name="Polansky O."/>
            <person name="Karasova D."/>
            <person name="Kubasova T."/>
            <person name="Cizek A."/>
            <person name="Rychlik I."/>
        </authorList>
    </citation>
    <scope>NUCLEOTIDE SEQUENCE</scope>
    <source>
        <strain evidence="5">An175</strain>
    </source>
</reference>
<dbReference type="RefSeq" id="WP_055243638.1">
    <property type="nucleotide sequence ID" value="NZ_CABIWA010000002.1"/>
</dbReference>
<gene>
    <name evidence="4" type="primary">eutN_3</name>
    <name evidence="5" type="ORF">B5F11_06190</name>
    <name evidence="4" type="ORF">ERS852551_00051</name>
</gene>
<dbReference type="GO" id="GO:0031470">
    <property type="term" value="C:carboxysome"/>
    <property type="evidence" value="ECO:0007669"/>
    <property type="project" value="UniProtKB-SubCell"/>
</dbReference>
<dbReference type="Proteomes" id="UP000095765">
    <property type="component" value="Unassembled WGS sequence"/>
</dbReference>
<evidence type="ECO:0000313" key="7">
    <source>
        <dbReference type="Proteomes" id="UP000196386"/>
    </source>
</evidence>
<dbReference type="EMBL" id="NFKP01000005">
    <property type="protein sequence ID" value="OUP70222.1"/>
    <property type="molecule type" value="Genomic_DNA"/>
</dbReference>
<evidence type="ECO:0000256" key="2">
    <source>
        <dbReference type="ARBA" id="ARBA00023669"/>
    </source>
</evidence>
<evidence type="ECO:0000313" key="5">
    <source>
        <dbReference type="EMBL" id="OUP70222.1"/>
    </source>
</evidence>
<dbReference type="InterPro" id="IPR036677">
    <property type="entry name" value="EutN_CcmL_sf"/>
</dbReference>
<name>A0A174LCR7_9FIRM</name>
<comment type="subcellular location">
    <subcellularLocation>
        <location evidence="1">Carboxysome</location>
    </subcellularLocation>
</comment>
<reference evidence="4 6" key="1">
    <citation type="submission" date="2015-09" db="EMBL/GenBank/DDBJ databases">
        <authorList>
            <consortium name="Pathogen Informatics"/>
        </authorList>
    </citation>
    <scope>NUCLEOTIDE SEQUENCE [LARGE SCALE GENOMIC DNA]</scope>
    <source>
        <strain evidence="4 6">2789STDY5834939</strain>
    </source>
</reference>
<dbReference type="OrthoDB" id="196195at2"/>
<reference evidence="7" key="2">
    <citation type="submission" date="2017-04" db="EMBL/GenBank/DDBJ databases">
        <title>Function of individual gut microbiota members based on whole genome sequencing of pure cultures obtained from chicken caecum.</title>
        <authorList>
            <person name="Medvecky M."/>
            <person name="Cejkova D."/>
            <person name="Polansky O."/>
            <person name="Karasova D."/>
            <person name="Kubasova T."/>
            <person name="Cizek A."/>
            <person name="Rychlik I."/>
        </authorList>
    </citation>
    <scope>NUCLEOTIDE SEQUENCE [LARGE SCALE GENOMIC DNA]</scope>
    <source>
        <strain evidence="7">An175</strain>
    </source>
</reference>
<organism evidence="4 6">
    <name type="scientific">Anaerotruncus colihominis</name>
    <dbReference type="NCBI Taxonomy" id="169435"/>
    <lineage>
        <taxon>Bacteria</taxon>
        <taxon>Bacillati</taxon>
        <taxon>Bacillota</taxon>
        <taxon>Clostridia</taxon>
        <taxon>Eubacteriales</taxon>
        <taxon>Oscillospiraceae</taxon>
        <taxon>Anaerotruncus</taxon>
    </lineage>
</organism>
<dbReference type="SUPFAM" id="SSF159133">
    <property type="entry name" value="EutN/CcmL-like"/>
    <property type="match status" value="1"/>
</dbReference>
<dbReference type="Pfam" id="PF03319">
    <property type="entry name" value="EutN_CcmL"/>
    <property type="match status" value="1"/>
</dbReference>
<proteinExistence type="predicted"/>
<protein>
    <submittedName>
        <fullName evidence="4 5">Ethanolamine utilization protein EutN</fullName>
    </submittedName>
</protein>
<dbReference type="CDD" id="cd01614">
    <property type="entry name" value="EutN_CcmL"/>
    <property type="match status" value="1"/>
</dbReference>
<dbReference type="PANTHER" id="PTHR36539:SF1">
    <property type="entry name" value="BACTERIAL MICROCOMPARTMENT SHELL VERTEX PROTEIN EUTN"/>
    <property type="match status" value="1"/>
</dbReference>
<keyword evidence="3" id="KW-1283">Bacterial microcompartment</keyword>
<dbReference type="EMBL" id="CZBE01000001">
    <property type="protein sequence ID" value="CUP19645.1"/>
    <property type="molecule type" value="Genomic_DNA"/>
</dbReference>
<evidence type="ECO:0000313" key="4">
    <source>
        <dbReference type="EMBL" id="CUP19645.1"/>
    </source>
</evidence>
<evidence type="ECO:0000256" key="3">
    <source>
        <dbReference type="ARBA" id="ARBA00024446"/>
    </source>
</evidence>